<accession>A0AAV2RTK9</accession>
<protein>
    <submittedName>
        <fullName evidence="1">Uncharacterized protein</fullName>
    </submittedName>
</protein>
<organism evidence="1 2">
    <name type="scientific">Meganyctiphanes norvegica</name>
    <name type="common">Northern krill</name>
    <name type="synonym">Thysanopoda norvegica</name>
    <dbReference type="NCBI Taxonomy" id="48144"/>
    <lineage>
        <taxon>Eukaryota</taxon>
        <taxon>Metazoa</taxon>
        <taxon>Ecdysozoa</taxon>
        <taxon>Arthropoda</taxon>
        <taxon>Crustacea</taxon>
        <taxon>Multicrustacea</taxon>
        <taxon>Malacostraca</taxon>
        <taxon>Eumalacostraca</taxon>
        <taxon>Eucarida</taxon>
        <taxon>Euphausiacea</taxon>
        <taxon>Euphausiidae</taxon>
        <taxon>Meganyctiphanes</taxon>
    </lineage>
</organism>
<sequence>LVMVNYLSSVWDSTPDVYEHFHGIYSVKFFSATLYVVGCPASPYCNEFQIDPSIIYTPTTEDFGYTHRHQWIRSNLTAEIAMRIKPQYPQEEFALTNFIYYGQLITTLDMQGD</sequence>
<evidence type="ECO:0000313" key="2">
    <source>
        <dbReference type="Proteomes" id="UP001497623"/>
    </source>
</evidence>
<comment type="caution">
    <text evidence="1">The sequence shown here is derived from an EMBL/GenBank/DDBJ whole genome shotgun (WGS) entry which is preliminary data.</text>
</comment>
<feature type="non-terminal residue" evidence="1">
    <location>
        <position position="113"/>
    </location>
</feature>
<dbReference type="Proteomes" id="UP001497623">
    <property type="component" value="Unassembled WGS sequence"/>
</dbReference>
<evidence type="ECO:0000313" key="1">
    <source>
        <dbReference type="EMBL" id="CAL4143081.1"/>
    </source>
</evidence>
<proteinExistence type="predicted"/>
<keyword evidence="2" id="KW-1185">Reference proteome</keyword>
<gene>
    <name evidence="1" type="ORF">MNOR_LOCUS29240</name>
</gene>
<reference evidence="1 2" key="1">
    <citation type="submission" date="2024-05" db="EMBL/GenBank/DDBJ databases">
        <authorList>
            <person name="Wallberg A."/>
        </authorList>
    </citation>
    <scope>NUCLEOTIDE SEQUENCE [LARGE SCALE GENOMIC DNA]</scope>
</reference>
<dbReference type="EMBL" id="CAXKWB010033514">
    <property type="protein sequence ID" value="CAL4143081.1"/>
    <property type="molecule type" value="Genomic_DNA"/>
</dbReference>
<dbReference type="AlphaFoldDB" id="A0AAV2RTK9"/>
<feature type="non-terminal residue" evidence="1">
    <location>
        <position position="1"/>
    </location>
</feature>
<name>A0AAV2RTK9_MEGNR</name>